<evidence type="ECO:0000313" key="2">
    <source>
        <dbReference type="Proteomes" id="UP001148662"/>
    </source>
</evidence>
<dbReference type="Proteomes" id="UP001148662">
    <property type="component" value="Unassembled WGS sequence"/>
</dbReference>
<accession>A0ACC1T7K6</accession>
<sequence length="1672" mass="187351">MPSSDAPWDIYAEQMARMKFGIGLWYPSPPSSFKKIKIGYVGYIRRGRFRLIFDANGPIGDRVLGRDVPEGFIPLPSERTVAEEYLRPPEPLYTESNKSSGVEIQASSSLYDTYMLYYHVCLYDTHRPSAPVGGTFAYNSSSTRGALLITQDWVKCLDADRERTFQTYIKKYHASWVKFAQGKGHDVELKDIILVTGHDTTREYAMAAFANNSTTLRIEFKAGGEGLVSATASAWGSWEASPLVHRNCGPPGSVVRTNTMLPSPSSPSQESVSQLGLVDEATFEEFNQCVFIRGFHMRKRMRLVGPTVMKAAAGYDQLDRGDQDQPSSEPVLAEQGFEEQASPVSSQDLDQTALSGELSDDDEYEPSSIVPTSPFANPLEPIFDYIFERCSADFAIAHDFDVLRLAKLADVTFFEDVSALLSMVSPDVILTGDGVGRLSFDSVDSPGSSSPDGLARPRQLNERDATQDFNDTQKPEAVTRQAPVIGNAAELGTEEDISSSISAFRDMLTDLLPDPAHTTTSHVTKSESSPTSGERIEASDPSSHPDTHSALAYMSTGPAAMSTEGHELLGSTESLTNAKAPFKHNLPHRRRSLSNPSDNTPSERRSDSFITPKAGDHLSDLGGRRDGTSLPLLSSNMKKGTPSPFLEQFEYFGEDYPAQREHLEPLFTATFDDYLLHVICQHDTLLTLNITKARGNLNFEEASCTDTHEGSHWEDIRAVFVIPYEKLVSQSASRQSLVSLHFESARLLKLASPEDIGSKSDRTLRFYLQKYMDYLGQHSTAIPFEISPSDDWNVRYTMQRAFLQPEDIHADMVHFIRVRVITKYLTMQWQRAIRPLDPRDRLLNSLSEISSSWAVSTPISRHFFILFDAPEIQPHCPHSIYLRLKIEDISFVDNETGLTETFHGWQVVFAIDTLVEERSTTQIRLNVETAQFSAAKSHFDAAVASSFSNVVDFLKNDYLQVLKRMSLDVIYSTSHLEGYCPLRPPRYRKEIAHHEHDQVRLRRELEERAQTLGFDQIMAVPEDAINHMFHSLWLEGSNARTDNLLATFSGSHFFANFAAPVIRLLSNQKAVIWFVLKSGNVQVTKRNNRSHGMYNSDFATEPSQVKEDDYLLTSPCYLAFEVNLTAVDDQTLVVASKWRERFYKTDIGMHLAQNRSSYLLKHLLLDFANGEFVPQLSVTEGLGKGRDSVAILDAVLIHMRNYMGELATEGLNILYSIPVWTDRSRVSSTAFTEFRYQITTRSRVNLRNCAYDSAIDGAPVILILGSHAFHPLPQVTVPWHDGWVMRSKEDSEKTLSTVYLSQDTFLQPLLLPLLKIMNKRTTIVPKTVKMVHGQWLFDLGTFEHTVHYTDQACDWKAGDQAAHIEDRLQYVWNYSDELLRRHRSASTSADDEEAELSCTTNNTLTVPMTCRPNCLEIQLTGESTITVSGGKHGQRWSKQSSAQWSGLLKILPGPKEFSAAFTEEIKPIWTVVEDDHPFGLTELHQRYLGTTIRTSDVILAARMLQEQCKFLCPGMQKYTISSPMLRPAGGLILQVYAEKVVERVARAPSRRVTFDLPTTASTSRQTSMSKPKPSKDKSVASAVHSDHKIPPKGHTIWAPPASLIDPDVDEESHSPDKKSATPGFVTWLRTASPPPAYKSSPDPASDIERLGHQILRMVNDFRLRSNESPAHV</sequence>
<dbReference type="EMBL" id="JANHOG010000364">
    <property type="protein sequence ID" value="KAJ3555107.1"/>
    <property type="molecule type" value="Genomic_DNA"/>
</dbReference>
<keyword evidence="2" id="KW-1185">Reference proteome</keyword>
<comment type="caution">
    <text evidence="1">The sequence shown here is derived from an EMBL/GenBank/DDBJ whole genome shotgun (WGS) entry which is preliminary data.</text>
</comment>
<evidence type="ECO:0000313" key="1">
    <source>
        <dbReference type="EMBL" id="KAJ3555107.1"/>
    </source>
</evidence>
<gene>
    <name evidence="1" type="ORF">NM688_g2760</name>
</gene>
<name>A0ACC1T7K6_9APHY</name>
<proteinExistence type="predicted"/>
<protein>
    <submittedName>
        <fullName evidence="1">Uncharacterized protein</fullName>
    </submittedName>
</protein>
<organism evidence="1 2">
    <name type="scientific">Phlebia brevispora</name>
    <dbReference type="NCBI Taxonomy" id="194682"/>
    <lineage>
        <taxon>Eukaryota</taxon>
        <taxon>Fungi</taxon>
        <taxon>Dikarya</taxon>
        <taxon>Basidiomycota</taxon>
        <taxon>Agaricomycotina</taxon>
        <taxon>Agaricomycetes</taxon>
        <taxon>Polyporales</taxon>
        <taxon>Meruliaceae</taxon>
        <taxon>Phlebia</taxon>
    </lineage>
</organism>
<reference evidence="1" key="1">
    <citation type="submission" date="2022-07" db="EMBL/GenBank/DDBJ databases">
        <title>Genome Sequence of Phlebia brevispora.</title>
        <authorList>
            <person name="Buettner E."/>
        </authorList>
    </citation>
    <scope>NUCLEOTIDE SEQUENCE</scope>
    <source>
        <strain evidence="1">MPL23</strain>
    </source>
</reference>